<dbReference type="EC" id="3.6.4.13" evidence="1"/>
<evidence type="ECO:0000313" key="7">
    <source>
        <dbReference type="EMBL" id="KNC87606.1"/>
    </source>
</evidence>
<dbReference type="SMART" id="SM00490">
    <property type="entry name" value="HELICc"/>
    <property type="match status" value="1"/>
</dbReference>
<dbReference type="GO" id="GO:0003723">
    <property type="term" value="F:RNA binding"/>
    <property type="evidence" value="ECO:0007669"/>
    <property type="project" value="TreeGrafter"/>
</dbReference>
<dbReference type="eggNOG" id="KOG0335">
    <property type="taxonomic scope" value="Eukaryota"/>
</dbReference>
<dbReference type="GO" id="GO:0005524">
    <property type="term" value="F:ATP binding"/>
    <property type="evidence" value="ECO:0007669"/>
    <property type="project" value="UniProtKB-KW"/>
</dbReference>
<dbReference type="OrthoDB" id="10256233at2759"/>
<dbReference type="Gene3D" id="3.40.50.300">
    <property type="entry name" value="P-loop containing nucleotide triphosphate hydrolases"/>
    <property type="match status" value="1"/>
</dbReference>
<organism evidence="7 8">
    <name type="scientific">Sphaeroforma arctica JP610</name>
    <dbReference type="NCBI Taxonomy" id="667725"/>
    <lineage>
        <taxon>Eukaryota</taxon>
        <taxon>Ichthyosporea</taxon>
        <taxon>Ichthyophonida</taxon>
        <taxon>Sphaeroforma</taxon>
    </lineage>
</organism>
<feature type="domain" description="Helicase C-terminal" evidence="6">
    <location>
        <begin position="128"/>
        <end position="301"/>
    </location>
</feature>
<dbReference type="EMBL" id="KQ241604">
    <property type="protein sequence ID" value="KNC87606.1"/>
    <property type="molecule type" value="Genomic_DNA"/>
</dbReference>
<evidence type="ECO:0000256" key="2">
    <source>
        <dbReference type="ARBA" id="ARBA00022741"/>
    </source>
</evidence>
<dbReference type="GO" id="GO:0016787">
    <property type="term" value="F:hydrolase activity"/>
    <property type="evidence" value="ECO:0007669"/>
    <property type="project" value="UniProtKB-KW"/>
</dbReference>
<keyword evidence="5" id="KW-0067">ATP-binding</keyword>
<dbReference type="RefSeq" id="XP_014161508.1">
    <property type="nucleotide sequence ID" value="XM_014306033.1"/>
</dbReference>
<dbReference type="SUPFAM" id="SSF52540">
    <property type="entry name" value="P-loop containing nucleoside triphosphate hydrolases"/>
    <property type="match status" value="1"/>
</dbReference>
<dbReference type="PANTHER" id="PTHR47963">
    <property type="entry name" value="DEAD-BOX ATP-DEPENDENT RNA HELICASE 47, MITOCHONDRIAL"/>
    <property type="match status" value="1"/>
</dbReference>
<keyword evidence="3" id="KW-0378">Hydrolase</keyword>
<proteinExistence type="predicted"/>
<evidence type="ECO:0000256" key="3">
    <source>
        <dbReference type="ARBA" id="ARBA00022801"/>
    </source>
</evidence>
<dbReference type="GeneID" id="25900810"/>
<dbReference type="PROSITE" id="PS51194">
    <property type="entry name" value="HELICASE_CTER"/>
    <property type="match status" value="1"/>
</dbReference>
<dbReference type="GO" id="GO:0003724">
    <property type="term" value="F:RNA helicase activity"/>
    <property type="evidence" value="ECO:0007669"/>
    <property type="project" value="UniProtKB-EC"/>
</dbReference>
<gene>
    <name evidence="7" type="ORF">SARC_00306</name>
</gene>
<evidence type="ECO:0000256" key="4">
    <source>
        <dbReference type="ARBA" id="ARBA00022806"/>
    </source>
</evidence>
<dbReference type="PANTHER" id="PTHR47963:SF8">
    <property type="entry name" value="ATP-DEPENDENT RNA HELICASE DEAD"/>
    <property type="match status" value="1"/>
</dbReference>
<dbReference type="Pfam" id="PF00271">
    <property type="entry name" value="Helicase_C"/>
    <property type="match status" value="1"/>
</dbReference>
<keyword evidence="4" id="KW-0347">Helicase</keyword>
<dbReference type="CDD" id="cd18787">
    <property type="entry name" value="SF2_C_DEAD"/>
    <property type="match status" value="1"/>
</dbReference>
<keyword evidence="8" id="KW-1185">Reference proteome</keyword>
<reference evidence="7 8" key="1">
    <citation type="submission" date="2011-02" db="EMBL/GenBank/DDBJ databases">
        <title>The Genome Sequence of Sphaeroforma arctica JP610.</title>
        <authorList>
            <consortium name="The Broad Institute Genome Sequencing Platform"/>
            <person name="Russ C."/>
            <person name="Cuomo C."/>
            <person name="Young S.K."/>
            <person name="Zeng Q."/>
            <person name="Gargeya S."/>
            <person name="Alvarado L."/>
            <person name="Berlin A."/>
            <person name="Chapman S.B."/>
            <person name="Chen Z."/>
            <person name="Freedman E."/>
            <person name="Gellesch M."/>
            <person name="Goldberg J."/>
            <person name="Griggs A."/>
            <person name="Gujja S."/>
            <person name="Heilman E."/>
            <person name="Heiman D."/>
            <person name="Howarth C."/>
            <person name="Mehta T."/>
            <person name="Neiman D."/>
            <person name="Pearson M."/>
            <person name="Roberts A."/>
            <person name="Saif S."/>
            <person name="Shea T."/>
            <person name="Shenoy N."/>
            <person name="Sisk P."/>
            <person name="Stolte C."/>
            <person name="Sykes S."/>
            <person name="White J."/>
            <person name="Yandava C."/>
            <person name="Burger G."/>
            <person name="Gray M.W."/>
            <person name="Holland P.W.H."/>
            <person name="King N."/>
            <person name="Lang F.B.F."/>
            <person name="Roger A.J."/>
            <person name="Ruiz-Trillo I."/>
            <person name="Haas B."/>
            <person name="Nusbaum C."/>
            <person name="Birren B."/>
        </authorList>
    </citation>
    <scope>NUCLEOTIDE SEQUENCE [LARGE SCALE GENOMIC DNA]</scope>
    <source>
        <strain evidence="7 8">JP610</strain>
    </source>
</reference>
<dbReference type="AlphaFoldDB" id="A0A0L0GFJ6"/>
<evidence type="ECO:0000313" key="8">
    <source>
        <dbReference type="Proteomes" id="UP000054560"/>
    </source>
</evidence>
<evidence type="ECO:0000256" key="1">
    <source>
        <dbReference type="ARBA" id="ARBA00012552"/>
    </source>
</evidence>
<keyword evidence="2" id="KW-0547">Nucleotide-binding</keyword>
<dbReference type="InterPro" id="IPR027417">
    <property type="entry name" value="P-loop_NTPase"/>
</dbReference>
<accession>A0A0L0GFJ6</accession>
<sequence>MILKQTIQIIHTNIRLQVQNRSRTKRHVATERSPHPIPVRSVFVTATVDKVLLEKAKTLLGSLGNVVTPAGLVPLNLMEVQIEGKVPFKNVLPTNVQHHAVLFINPNKPFKGKSTTYFVKTASQKSSIIRKILAAFKPKGAVLVFVNNHAEVPDMRTILEHNNFAVSTLATNVTIAERARGLKALKHSRHLQGTHILVSTEMAARGLDLPVLSMVINMDLPTNVVSYVHRAGRVGRLLPSEGKEDPTAQYCHAMTSGTVVSIVSPTELDTVTEYANQADVEISLKRLQYGEAVDINSADADRPIPAPTDY</sequence>
<dbReference type="InterPro" id="IPR001650">
    <property type="entry name" value="Helicase_C-like"/>
</dbReference>
<evidence type="ECO:0000259" key="6">
    <source>
        <dbReference type="PROSITE" id="PS51194"/>
    </source>
</evidence>
<dbReference type="Proteomes" id="UP000054560">
    <property type="component" value="Unassembled WGS sequence"/>
</dbReference>
<name>A0A0L0GFJ6_9EUKA</name>
<dbReference type="InterPro" id="IPR050547">
    <property type="entry name" value="DEAD_box_RNA_helicases"/>
</dbReference>
<evidence type="ECO:0000256" key="5">
    <source>
        <dbReference type="ARBA" id="ARBA00022840"/>
    </source>
</evidence>
<protein>
    <recommendedName>
        <fullName evidence="1">RNA helicase</fullName>
        <ecNumber evidence="1">3.6.4.13</ecNumber>
    </recommendedName>
</protein>
<dbReference type="STRING" id="667725.A0A0L0GFJ6"/>